<dbReference type="InterPro" id="IPR038305">
    <property type="entry name" value="HeLo_sf"/>
</dbReference>
<dbReference type="Pfam" id="PF14479">
    <property type="entry name" value="HeLo"/>
    <property type="match status" value="1"/>
</dbReference>
<evidence type="ECO:0000259" key="2">
    <source>
        <dbReference type="Pfam" id="PF14479"/>
    </source>
</evidence>
<evidence type="ECO:0000313" key="4">
    <source>
        <dbReference type="Proteomes" id="UP000800092"/>
    </source>
</evidence>
<dbReference type="Gene3D" id="1.20.120.1020">
    <property type="entry name" value="Prion-inhibition and propagation, HeLo domain"/>
    <property type="match status" value="1"/>
</dbReference>
<evidence type="ECO:0000313" key="3">
    <source>
        <dbReference type="EMBL" id="KAF2232530.1"/>
    </source>
</evidence>
<organism evidence="3 4">
    <name type="scientific">Viridothelium virens</name>
    <name type="common">Speckled blister lichen</name>
    <name type="synonym">Trypethelium virens</name>
    <dbReference type="NCBI Taxonomy" id="1048519"/>
    <lineage>
        <taxon>Eukaryota</taxon>
        <taxon>Fungi</taxon>
        <taxon>Dikarya</taxon>
        <taxon>Ascomycota</taxon>
        <taxon>Pezizomycotina</taxon>
        <taxon>Dothideomycetes</taxon>
        <taxon>Dothideomycetes incertae sedis</taxon>
        <taxon>Trypetheliales</taxon>
        <taxon>Trypetheliaceae</taxon>
        <taxon>Viridothelium</taxon>
    </lineage>
</organism>
<dbReference type="AlphaFoldDB" id="A0A6A6H488"/>
<feature type="compositionally biased region" description="Basic and acidic residues" evidence="1">
    <location>
        <begin position="592"/>
        <end position="607"/>
    </location>
</feature>
<name>A0A6A6H488_VIRVR</name>
<protein>
    <recommendedName>
        <fullName evidence="2">Prion-inhibition and propagation HeLo domain-containing protein</fullName>
    </recommendedName>
</protein>
<reference evidence="3" key="1">
    <citation type="journal article" date="2020" name="Stud. Mycol.">
        <title>101 Dothideomycetes genomes: a test case for predicting lifestyles and emergence of pathogens.</title>
        <authorList>
            <person name="Haridas S."/>
            <person name="Albert R."/>
            <person name="Binder M."/>
            <person name="Bloem J."/>
            <person name="Labutti K."/>
            <person name="Salamov A."/>
            <person name="Andreopoulos B."/>
            <person name="Baker S."/>
            <person name="Barry K."/>
            <person name="Bills G."/>
            <person name="Bluhm B."/>
            <person name="Cannon C."/>
            <person name="Castanera R."/>
            <person name="Culley D."/>
            <person name="Daum C."/>
            <person name="Ezra D."/>
            <person name="Gonzalez J."/>
            <person name="Henrissat B."/>
            <person name="Kuo A."/>
            <person name="Liang C."/>
            <person name="Lipzen A."/>
            <person name="Lutzoni F."/>
            <person name="Magnuson J."/>
            <person name="Mondo S."/>
            <person name="Nolan M."/>
            <person name="Ohm R."/>
            <person name="Pangilinan J."/>
            <person name="Park H.-J."/>
            <person name="Ramirez L."/>
            <person name="Alfaro M."/>
            <person name="Sun H."/>
            <person name="Tritt A."/>
            <person name="Yoshinaga Y."/>
            <person name="Zwiers L.-H."/>
            <person name="Turgeon B."/>
            <person name="Goodwin S."/>
            <person name="Spatafora J."/>
            <person name="Crous P."/>
            <person name="Grigoriev I."/>
        </authorList>
    </citation>
    <scope>NUCLEOTIDE SEQUENCE</scope>
    <source>
        <strain evidence="3">Tuck. ex Michener</strain>
    </source>
</reference>
<dbReference type="Gene3D" id="1.10.510.10">
    <property type="entry name" value="Transferase(Phosphotransferase) domain 1"/>
    <property type="match status" value="1"/>
</dbReference>
<dbReference type="Proteomes" id="UP000800092">
    <property type="component" value="Unassembled WGS sequence"/>
</dbReference>
<dbReference type="SUPFAM" id="SSF56112">
    <property type="entry name" value="Protein kinase-like (PK-like)"/>
    <property type="match status" value="1"/>
</dbReference>
<gene>
    <name evidence="3" type="ORF">EV356DRAFT_568620</name>
</gene>
<accession>A0A6A6H488</accession>
<dbReference type="InterPro" id="IPR011009">
    <property type="entry name" value="Kinase-like_dom_sf"/>
</dbReference>
<sequence length="760" mass="87324">MVLSCAFWRQDGEKSRKSNDCPISTCDKGSLSVDLANPEQANYFVPASRSEHFLGSREVSKKIAMWNLRLAQQKELQHVWTEHDWIHLNSRNECHNSACRDRYIFFTTVKSAEKESLIQLRELDIQQSILKAWGFYWDIQRHETIVGRDPALSNTKKGKLSKYLERNVYKADGMINALCAISEILSNRDKLIKRYGLNLKPVKEKSLKEIQGDVAELQVDGSAPASIQAAAINVRHRLSAISKCRWAIKDRDDFRRLITDLKSYNDALYRLCPDGAFDAMNITLTLDYLSKQESLIGLRRTLTLTNELLKGDKTAPSRGGLEMLASAAAFKTKTVKLRTSQSLPEPETTIDMIDPRKVKYLNQNLALWNGKIVYIERKSYRKIEEADGARHGRHMRRTSRSPSLPSPVRSEEYDDPPHVSIYEDMLKDNARNVNIQEDILKYDQPDLNMREDILKLCRTLHNVQERENFLALKLIGVVDHTRGHCISLVYELPGNLGTPSRSIPAADTKSRAPRPLTRLQYGGKNYLPNIAPLGIRFELARKVFNAVVFLHASGWLHKNIRTNSVIVFRQLHQHGRKDDLHDPYLGGYNFSRSDDVKEDEKSTKELEDGSESGSELDTEADLGPRMYSRRFNELRLDHYHHPDKRASPRRMYRHAYDVYSLGIVLLEIGFWSRLESIREDYDDNGYKSVRSRVHFPEDPYEFRRFVVENYLDKLRFTCGDVYADVVYKCLMVNATDSEIGEASQRELCARVAADLSGCRA</sequence>
<dbReference type="InterPro" id="IPR029498">
    <property type="entry name" value="HeLo_dom"/>
</dbReference>
<proteinExistence type="predicted"/>
<feature type="region of interest" description="Disordered" evidence="1">
    <location>
        <begin position="386"/>
        <end position="415"/>
    </location>
</feature>
<feature type="region of interest" description="Disordered" evidence="1">
    <location>
        <begin position="591"/>
        <end position="619"/>
    </location>
</feature>
<dbReference type="OrthoDB" id="3942465at2759"/>
<dbReference type="PANTHER" id="PTHR37542:SF3">
    <property type="entry name" value="PRION-INHIBITION AND PROPAGATION HELO DOMAIN-CONTAINING PROTEIN"/>
    <property type="match status" value="1"/>
</dbReference>
<dbReference type="PANTHER" id="PTHR37542">
    <property type="entry name" value="HELO DOMAIN-CONTAINING PROTEIN-RELATED"/>
    <property type="match status" value="1"/>
</dbReference>
<evidence type="ECO:0000256" key="1">
    <source>
        <dbReference type="SAM" id="MobiDB-lite"/>
    </source>
</evidence>
<keyword evidence="4" id="KW-1185">Reference proteome</keyword>
<feature type="domain" description="Prion-inhibition and propagation HeLo" evidence="2">
    <location>
        <begin position="98"/>
        <end position="275"/>
    </location>
</feature>
<feature type="compositionally biased region" description="Acidic residues" evidence="1">
    <location>
        <begin position="608"/>
        <end position="619"/>
    </location>
</feature>
<dbReference type="EMBL" id="ML991814">
    <property type="protein sequence ID" value="KAF2232530.1"/>
    <property type="molecule type" value="Genomic_DNA"/>
</dbReference>